<dbReference type="AlphaFoldDB" id="A0AAW1N6F3"/>
<gene>
    <name evidence="3" type="ORF">QE152_g1620</name>
</gene>
<feature type="domain" description="Spindle assembly abnormal protein 6 N-terminal" evidence="2">
    <location>
        <begin position="30"/>
        <end position="131"/>
    </location>
</feature>
<dbReference type="EMBL" id="JASPKY010000009">
    <property type="protein sequence ID" value="KAK9753944.1"/>
    <property type="molecule type" value="Genomic_DNA"/>
</dbReference>
<feature type="coiled-coil region" evidence="1">
    <location>
        <begin position="209"/>
        <end position="236"/>
    </location>
</feature>
<sequence>MISNVYNLGGPPKLYSNYHTVDILLENGLNRTRNILIEIIKKQQCLEVRLRDQNDFSFNYTTSIDWVLFQKMKDEQNLEICFEEFHLQFIDLLKQTILKEMLLKLEQNTETCRMIFYEKSRIKCLIFLIIDLNLTDQKDIIIEMVTNIRLLKETNHNINSELNTTKNALGEKEALLNTALLSHRQMKKKCMEDIASIETAFSLGIERIHHDINIKINNLNKQLTNLSKDINLVKTEHKYQENIYSQAIFQLEQFKRDNERNYKIIDSLKSDIEASNCQKLQDNKKLAEFTEIIMRKDLEIDSLKTQRDELRKDIQEATLIIAQKTKTHDEIAKDLVQANTMLVNFNKQYDI</sequence>
<evidence type="ECO:0000259" key="2">
    <source>
        <dbReference type="Pfam" id="PF16531"/>
    </source>
</evidence>
<keyword evidence="1" id="KW-0175">Coiled coil</keyword>
<comment type="caution">
    <text evidence="3">The sequence shown here is derived from an EMBL/GenBank/DDBJ whole genome shotgun (WGS) entry which is preliminary data.</text>
</comment>
<dbReference type="InterPro" id="IPR032396">
    <property type="entry name" value="SAS-6_N"/>
</dbReference>
<dbReference type="Proteomes" id="UP001458880">
    <property type="component" value="Unassembled WGS sequence"/>
</dbReference>
<organism evidence="3 4">
    <name type="scientific">Popillia japonica</name>
    <name type="common">Japanese beetle</name>
    <dbReference type="NCBI Taxonomy" id="7064"/>
    <lineage>
        <taxon>Eukaryota</taxon>
        <taxon>Metazoa</taxon>
        <taxon>Ecdysozoa</taxon>
        <taxon>Arthropoda</taxon>
        <taxon>Hexapoda</taxon>
        <taxon>Insecta</taxon>
        <taxon>Pterygota</taxon>
        <taxon>Neoptera</taxon>
        <taxon>Endopterygota</taxon>
        <taxon>Coleoptera</taxon>
        <taxon>Polyphaga</taxon>
        <taxon>Scarabaeiformia</taxon>
        <taxon>Scarabaeidae</taxon>
        <taxon>Rutelinae</taxon>
        <taxon>Popillia</taxon>
    </lineage>
</organism>
<dbReference type="Gene3D" id="2.170.210.20">
    <property type="entry name" value="Spindle assembly abnormal protein 6, N-terminal domain"/>
    <property type="match status" value="1"/>
</dbReference>
<proteinExistence type="predicted"/>
<name>A0AAW1N6F3_POPJA</name>
<keyword evidence="4" id="KW-1185">Reference proteome</keyword>
<evidence type="ECO:0000313" key="4">
    <source>
        <dbReference type="Proteomes" id="UP001458880"/>
    </source>
</evidence>
<feature type="coiled-coil region" evidence="1">
    <location>
        <begin position="293"/>
        <end position="320"/>
    </location>
</feature>
<accession>A0AAW1N6F3</accession>
<dbReference type="Pfam" id="PF16531">
    <property type="entry name" value="SAS-6_N"/>
    <property type="match status" value="1"/>
</dbReference>
<dbReference type="InterPro" id="IPR038558">
    <property type="entry name" value="SAS-6_N_sf"/>
</dbReference>
<reference evidence="3 4" key="1">
    <citation type="journal article" date="2024" name="BMC Genomics">
        <title>De novo assembly and annotation of Popillia japonica's genome with initial clues to its potential as an invasive pest.</title>
        <authorList>
            <person name="Cucini C."/>
            <person name="Boschi S."/>
            <person name="Funari R."/>
            <person name="Cardaioli E."/>
            <person name="Iannotti N."/>
            <person name="Marturano G."/>
            <person name="Paoli F."/>
            <person name="Bruttini M."/>
            <person name="Carapelli A."/>
            <person name="Frati F."/>
            <person name="Nardi F."/>
        </authorList>
    </citation>
    <scope>NUCLEOTIDE SEQUENCE [LARGE SCALE GENOMIC DNA]</scope>
    <source>
        <strain evidence="3">DMR45628</strain>
    </source>
</reference>
<protein>
    <submittedName>
        <fullName evidence="3">Centriolar protein SAS N-terminal</fullName>
    </submittedName>
</protein>
<evidence type="ECO:0000256" key="1">
    <source>
        <dbReference type="SAM" id="Coils"/>
    </source>
</evidence>
<evidence type="ECO:0000313" key="3">
    <source>
        <dbReference type="EMBL" id="KAK9753944.1"/>
    </source>
</evidence>